<dbReference type="GO" id="GO:0005634">
    <property type="term" value="C:nucleus"/>
    <property type="evidence" value="ECO:0007669"/>
    <property type="project" value="UniProtKB-SubCell"/>
</dbReference>
<dbReference type="Pfam" id="PF12460">
    <property type="entry name" value="MMS19_C"/>
    <property type="match status" value="1"/>
</dbReference>
<dbReference type="GO" id="GO:0051604">
    <property type="term" value="P:protein maturation"/>
    <property type="evidence" value="ECO:0007669"/>
    <property type="project" value="UniProtKB-UniRule"/>
</dbReference>
<dbReference type="Pfam" id="PF14500">
    <property type="entry name" value="MMS19_N"/>
    <property type="match status" value="1"/>
</dbReference>
<reference evidence="7" key="1">
    <citation type="submission" date="2021-09" db="EMBL/GenBank/DDBJ databases">
        <title>A high-quality genome of the endoparasitic fungus Hirsutella rhossiliensis with a comparison of Hirsutella genomes reveals transposable elements contributing to genome size variation.</title>
        <authorList>
            <person name="Lin R."/>
            <person name="Jiao Y."/>
            <person name="Sun X."/>
            <person name="Ling J."/>
            <person name="Xie B."/>
            <person name="Cheng X."/>
        </authorList>
    </citation>
    <scope>NUCLEOTIDE SEQUENCE</scope>
    <source>
        <strain evidence="7">HR02</strain>
    </source>
</reference>
<comment type="similarity">
    <text evidence="4">Belongs to the MET18/MMS19 family.</text>
</comment>
<dbReference type="PANTHER" id="PTHR12891:SF0">
    <property type="entry name" value="MMS19 NUCLEOTIDE EXCISION REPAIR PROTEIN HOMOLOG"/>
    <property type="match status" value="1"/>
</dbReference>
<dbReference type="AlphaFoldDB" id="A0A9P8MYA4"/>
<evidence type="ECO:0000313" key="8">
    <source>
        <dbReference type="Proteomes" id="UP000824596"/>
    </source>
</evidence>
<dbReference type="Proteomes" id="UP000824596">
    <property type="component" value="Unassembled WGS sequence"/>
</dbReference>
<comment type="function">
    <text evidence="4">Key component of the cytosolic iron-sulfur protein assembly (CIA) complex, a multiprotein complex that mediates the incorporation of iron-sulfur cluster into apoproteins specifically involved in DNA metabolism and genomic integrity. In the CIA complex, MMS19 acts as an adapter between early-acting CIA components and a subset of cellular target iron-sulfur proteins.</text>
</comment>
<evidence type="ECO:0000313" key="7">
    <source>
        <dbReference type="EMBL" id="KAH0963505.1"/>
    </source>
</evidence>
<dbReference type="EMBL" id="JAIZPD010000005">
    <property type="protein sequence ID" value="KAH0963505.1"/>
    <property type="molecule type" value="Genomic_DNA"/>
</dbReference>
<dbReference type="GO" id="GO:0006281">
    <property type="term" value="P:DNA repair"/>
    <property type="evidence" value="ECO:0007669"/>
    <property type="project" value="UniProtKB-UniRule"/>
</dbReference>
<evidence type="ECO:0000256" key="3">
    <source>
        <dbReference type="ARBA" id="ARBA00023242"/>
    </source>
</evidence>
<comment type="caution">
    <text evidence="7">The sequence shown here is derived from an EMBL/GenBank/DDBJ whole genome shotgun (WGS) entry which is preliminary data.</text>
</comment>
<evidence type="ECO:0000256" key="2">
    <source>
        <dbReference type="ARBA" id="ARBA00022737"/>
    </source>
</evidence>
<name>A0A9P8MYA4_9HYPO</name>
<evidence type="ECO:0000256" key="4">
    <source>
        <dbReference type="RuleBase" id="RU367072"/>
    </source>
</evidence>
<dbReference type="InterPro" id="IPR016024">
    <property type="entry name" value="ARM-type_fold"/>
</dbReference>
<dbReference type="PANTHER" id="PTHR12891">
    <property type="entry name" value="DNA REPAIR/TRANSCRIPTION PROTEIN MET18/MMS19"/>
    <property type="match status" value="1"/>
</dbReference>
<comment type="subcellular location">
    <subcellularLocation>
        <location evidence="1 4">Nucleus</location>
    </subcellularLocation>
</comment>
<proteinExistence type="inferred from homology"/>
<accession>A0A9P8MYA4</accession>
<evidence type="ECO:0000256" key="1">
    <source>
        <dbReference type="ARBA" id="ARBA00004123"/>
    </source>
</evidence>
<protein>
    <recommendedName>
        <fullName evidence="4">MMS19 nucleotide excision repair protein</fullName>
    </recommendedName>
</protein>
<dbReference type="GeneID" id="68355144"/>
<dbReference type="RefSeq" id="XP_044721018.1">
    <property type="nucleotide sequence ID" value="XM_044864486.1"/>
</dbReference>
<dbReference type="InterPro" id="IPR024687">
    <property type="entry name" value="MMS19_C"/>
</dbReference>
<keyword evidence="4" id="KW-0227">DNA damage</keyword>
<sequence>MADFRQLALEFVLEDDETRLASIAQRAASEIETATANTNPVARWVEAVQPWMPGSNDDEAMQETPDWTSRAKALEFLSRTLAVLNQQVLKPSQVKLLVAFFGAMFDVDHKAGIMASATALSRIITMKSFQPPSGRDIIQKVCALNDDFARQVAKTRLAVYELLRSLIANAAVASDLQHHEGPPSAFMHNLLQLCQSERDPDCLMVWFDILRFFSAEYPSSHDILEQVYGAFKAYFPITLPRTSQSGLTPEQLKIQLRKCFSSNGRLATLALPFLLGKLDQGDGVTVNVKLDVLRTIRACVDEYTHPEQSVTPYFNRIWTSLKYEVRNGEVEDTIWATLEVLKTVATRLKGDELRDFTLTVTRECVSDLSSQMHCTAAGRLLISVLSANACAFVLMVSPALTHIKENLRHPKSPMHSEDLLKILRIILETRILLAETQIADQERGDFAATDSAFQTLYADIYRGPLQMGSRLDASYDDIRLATEAVQGAGALVCQQVVRPFDADIVQTPSNTGLLLAEGTRAEVCETLFSIAARAWHEEARKDGSDDLINETIKALRRAVEAYPSGFHPLLERGVAIIRESYANAIPESVDTIQRVSSVLAFVGCSSLRPSLTNGMRCFLALSCALTRELLMSMDEKMDPSVWCVLAAGVLSTVHYFNDACQDAGLQDSAQELFPDHDQHQWLPNILEKYPILNSIGATTGAAATSDYDGLVIPEFNTVSELRGDFLLVGLFLARQLYRRATKSVGDESRNGTKALGLSDDFTGAGQEAEYRYLCLISGLASFVVGEMNRSGTSLQLEAFFLSLFRDDLISLPSAASAEVSQNTQDQGSWSWLALGPLNVLSFGILKSLLPSGVLRLYGRGVAQQILIDGTSPMSSHGDAARLPVTRAILAILANKYELEKLDELMATIEQHLRNALEQATKGTAPEDRRRGLDQAMAIFTLAGGLLRRCTGKQTRGLLRLLLQAPDDPVAGHFLGRGLEVIAAPQPFVTDSIGSVQKPLWMQKVYVDLVKPMIGTAVGASTETHSPLVKTNFGVAVLLIVKHMRFAIYEEDSSAILRIAISAAQNLGSGPDAKAALEVVKNILVEAPDTVQDHLGSLVKICTGLFSNAPASTPRRPEWLPQDYAAASDDAEVRASCGRLALEIVGGLPRMFETRHLLAYAPQVQRELAAACGHGSRDVRKIARLARAAWSELR</sequence>
<gene>
    <name evidence="7" type="ORF">HRG_06015</name>
</gene>
<feature type="domain" description="MMS19 C-terminal" evidence="5">
    <location>
        <begin position="837"/>
        <end position="1100"/>
    </location>
</feature>
<organism evidence="7 8">
    <name type="scientific">Hirsutella rhossiliensis</name>
    <dbReference type="NCBI Taxonomy" id="111463"/>
    <lineage>
        <taxon>Eukaryota</taxon>
        <taxon>Fungi</taxon>
        <taxon>Dikarya</taxon>
        <taxon>Ascomycota</taxon>
        <taxon>Pezizomycotina</taxon>
        <taxon>Sordariomycetes</taxon>
        <taxon>Hypocreomycetidae</taxon>
        <taxon>Hypocreales</taxon>
        <taxon>Ophiocordycipitaceae</taxon>
        <taxon>Hirsutella</taxon>
    </lineage>
</organism>
<dbReference type="SUPFAM" id="SSF48371">
    <property type="entry name" value="ARM repeat"/>
    <property type="match status" value="1"/>
</dbReference>
<keyword evidence="3 4" id="KW-0539">Nucleus</keyword>
<dbReference type="OrthoDB" id="342900at2759"/>
<dbReference type="InterPro" id="IPR039920">
    <property type="entry name" value="MMS19"/>
</dbReference>
<evidence type="ECO:0000259" key="5">
    <source>
        <dbReference type="Pfam" id="PF12460"/>
    </source>
</evidence>
<dbReference type="GO" id="GO:0016226">
    <property type="term" value="P:iron-sulfur cluster assembly"/>
    <property type="evidence" value="ECO:0007669"/>
    <property type="project" value="UniProtKB-UniRule"/>
</dbReference>
<keyword evidence="8" id="KW-1185">Reference proteome</keyword>
<keyword evidence="2" id="KW-0677">Repeat</keyword>
<dbReference type="GO" id="GO:0097361">
    <property type="term" value="C:cytosolic [4Fe-4S] assembly targeting complex"/>
    <property type="evidence" value="ECO:0007669"/>
    <property type="project" value="UniProtKB-UniRule"/>
</dbReference>
<evidence type="ECO:0000259" key="6">
    <source>
        <dbReference type="Pfam" id="PF14500"/>
    </source>
</evidence>
<keyword evidence="4" id="KW-0234">DNA repair</keyword>
<feature type="domain" description="MMS19 N-terminal" evidence="6">
    <location>
        <begin position="65"/>
        <end position="325"/>
    </location>
</feature>
<dbReference type="InterPro" id="IPR029240">
    <property type="entry name" value="MMS19_N"/>
</dbReference>